<evidence type="ECO:0000256" key="7">
    <source>
        <dbReference type="ARBA" id="ARBA00023128"/>
    </source>
</evidence>
<comment type="function">
    <text evidence="10">Succinyl-CoA synthetase functions in the citric acid cycle (TCA), coupling the hydrolysis of succinyl-CoA to the synthesis of ATP and thus represents the only step of substrate-level phosphorylation in the TCA. The alpha subunit of the enzyme binds the substrates coenzyme A and phosphate, while succinate binding and nucleotide specificity is provided by the beta subunit.</text>
</comment>
<dbReference type="PROSITE" id="PS01216">
    <property type="entry name" value="SUCCINYL_COA_LIG_1"/>
    <property type="match status" value="1"/>
</dbReference>
<dbReference type="EMBL" id="PNBA02000008">
    <property type="protein sequence ID" value="KAG6416080.1"/>
    <property type="molecule type" value="Genomic_DNA"/>
</dbReference>
<protein>
    <recommendedName>
        <fullName evidence="10">Succinate--CoA ligase [ADP-forming] subunit alpha, mitochondrial</fullName>
        <ecNumber evidence="10">6.2.1.5</ecNumber>
    </recommendedName>
    <alternativeName>
        <fullName evidence="10">Succinyl-CoA synthetase subunit alpha</fullName>
        <shortName evidence="10">SCS-alpha</shortName>
    </alternativeName>
</protein>
<keyword evidence="7 10" id="KW-0496">Mitochondrion</keyword>
<dbReference type="InterPro" id="IPR016102">
    <property type="entry name" value="Succinyl-CoA_synth-like"/>
</dbReference>
<dbReference type="PANTHER" id="PTHR11117:SF2">
    <property type="entry name" value="SUCCINATE--COA LIGASE [ADP_GDP-FORMING] SUBUNIT ALPHA, MITOCHONDRIAL"/>
    <property type="match status" value="1"/>
</dbReference>
<dbReference type="SUPFAM" id="SSF52210">
    <property type="entry name" value="Succinyl-CoA synthetase domains"/>
    <property type="match status" value="1"/>
</dbReference>
<comment type="catalytic activity">
    <reaction evidence="8 10">
        <text>succinate + ATP + CoA = succinyl-CoA + ADP + phosphate</text>
        <dbReference type="Rhea" id="RHEA:17661"/>
        <dbReference type="ChEBI" id="CHEBI:30031"/>
        <dbReference type="ChEBI" id="CHEBI:30616"/>
        <dbReference type="ChEBI" id="CHEBI:43474"/>
        <dbReference type="ChEBI" id="CHEBI:57287"/>
        <dbReference type="ChEBI" id="CHEBI:57292"/>
        <dbReference type="ChEBI" id="CHEBI:456216"/>
        <dbReference type="EC" id="6.2.1.5"/>
    </reaction>
</comment>
<accession>A0A8X8XLJ8</accession>
<dbReference type="FunFam" id="3.40.50.720:FF:000002">
    <property type="entry name" value="Succinate--CoA ligase [ADP-forming] subunit alpha"/>
    <property type="match status" value="1"/>
</dbReference>
<dbReference type="Proteomes" id="UP000298416">
    <property type="component" value="Unassembled WGS sequence"/>
</dbReference>
<feature type="binding site" evidence="10">
    <location>
        <position position="77"/>
    </location>
    <ligand>
        <name>CoA</name>
        <dbReference type="ChEBI" id="CHEBI:57287"/>
    </ligand>
</feature>
<dbReference type="GO" id="GO:0006105">
    <property type="term" value="P:succinate metabolic process"/>
    <property type="evidence" value="ECO:0007669"/>
    <property type="project" value="UniProtKB-ARBA"/>
</dbReference>
<feature type="binding site" evidence="10">
    <location>
        <begin position="51"/>
        <end position="54"/>
    </location>
    <ligand>
        <name>CoA</name>
        <dbReference type="ChEBI" id="CHEBI:57287"/>
    </ligand>
</feature>
<evidence type="ECO:0000256" key="2">
    <source>
        <dbReference type="ARBA" id="ARBA00005064"/>
    </source>
</evidence>
<dbReference type="SMART" id="SM00881">
    <property type="entry name" value="CoA_binding"/>
    <property type="match status" value="1"/>
</dbReference>
<keyword evidence="5 10" id="KW-0436">Ligase</keyword>
<comment type="subunit">
    <text evidence="3">Heterooctamer of 4 alpha and 4 beta chains.</text>
</comment>
<dbReference type="PANTHER" id="PTHR11117">
    <property type="entry name" value="SUCCINYL-COA LIGASE SUBUNIT ALPHA"/>
    <property type="match status" value="1"/>
</dbReference>
<reference evidence="12" key="1">
    <citation type="submission" date="2018-01" db="EMBL/GenBank/DDBJ databases">
        <authorList>
            <person name="Mao J.F."/>
        </authorList>
    </citation>
    <scope>NUCLEOTIDE SEQUENCE</scope>
    <source>
        <strain evidence="12">Huo1</strain>
        <tissue evidence="12">Leaf</tissue>
    </source>
</reference>
<dbReference type="GO" id="GO:0009361">
    <property type="term" value="C:succinate-CoA ligase complex (ADP-forming)"/>
    <property type="evidence" value="ECO:0007669"/>
    <property type="project" value="TreeGrafter"/>
</dbReference>
<dbReference type="GO" id="GO:0005739">
    <property type="term" value="C:mitochondrion"/>
    <property type="evidence" value="ECO:0007669"/>
    <property type="project" value="UniProtKB-SubCell"/>
</dbReference>
<dbReference type="InterPro" id="IPR017440">
    <property type="entry name" value="Cit_synth/succinyl-CoA_lig_AS"/>
</dbReference>
<dbReference type="GO" id="GO:0004776">
    <property type="term" value="F:succinate-CoA ligase (GDP-forming) activity"/>
    <property type="evidence" value="ECO:0007669"/>
    <property type="project" value="TreeGrafter"/>
</dbReference>
<dbReference type="GO" id="GO:0006104">
    <property type="term" value="P:succinyl-CoA metabolic process"/>
    <property type="evidence" value="ECO:0007669"/>
    <property type="project" value="UniProtKB-ARBA"/>
</dbReference>
<feature type="binding site" evidence="10">
    <location>
        <begin position="130"/>
        <end position="132"/>
    </location>
    <ligand>
        <name>CoA</name>
        <dbReference type="ChEBI" id="CHEBI:57287"/>
    </ligand>
</feature>
<evidence type="ECO:0000256" key="9">
    <source>
        <dbReference type="ARBA" id="ARBA00061754"/>
    </source>
</evidence>
<name>A0A8X8XLJ8_SALSN</name>
<dbReference type="InterPro" id="IPR003781">
    <property type="entry name" value="CoA-bd"/>
</dbReference>
<dbReference type="EC" id="6.2.1.5" evidence="10"/>
<feature type="domain" description="CoA-binding" evidence="11">
    <location>
        <begin position="38"/>
        <end position="134"/>
    </location>
</feature>
<evidence type="ECO:0000256" key="10">
    <source>
        <dbReference type="HAMAP-Rule" id="MF_03222"/>
    </source>
</evidence>
<proteinExistence type="inferred from homology"/>
<feature type="binding site" evidence="10">
    <location>
        <position position="224"/>
    </location>
    <ligand>
        <name>substrate</name>
        <note>ligand shared with subunit beta</note>
    </ligand>
</feature>
<comment type="subcellular location">
    <subcellularLocation>
        <location evidence="1 10">Mitochondrion</location>
    </subcellularLocation>
</comment>
<comment type="subunit">
    <text evidence="9">Heterodimer of an alpha and a beta subunit. Different beta subunits determine nucleotide specificity. Together with the ATP-specific beta subunit SUCLA2, forms an ADP-forming succinyl-CoA synthetase (A-SCS). Together with the GTP-specific beta subunit SUCLG2 forms a GDP-forming succinyl-CoA synthetase (G-SCS).</text>
</comment>
<evidence type="ECO:0000256" key="1">
    <source>
        <dbReference type="ARBA" id="ARBA00004173"/>
    </source>
</evidence>
<dbReference type="GO" id="GO:0006099">
    <property type="term" value="P:tricarboxylic acid cycle"/>
    <property type="evidence" value="ECO:0007669"/>
    <property type="project" value="UniProtKB-UniRule"/>
</dbReference>
<keyword evidence="4 10" id="KW-0816">Tricarboxylic acid cycle</keyword>
<evidence type="ECO:0000256" key="6">
    <source>
        <dbReference type="ARBA" id="ARBA00022741"/>
    </source>
</evidence>
<evidence type="ECO:0000256" key="3">
    <source>
        <dbReference type="ARBA" id="ARBA00011412"/>
    </source>
</evidence>
<dbReference type="Gene3D" id="3.40.50.261">
    <property type="entry name" value="Succinyl-CoA synthetase domains"/>
    <property type="match status" value="1"/>
</dbReference>
<dbReference type="Gene3D" id="3.40.50.720">
    <property type="entry name" value="NAD(P)-binding Rossmann-like Domain"/>
    <property type="match status" value="1"/>
</dbReference>
<dbReference type="InterPro" id="IPR033847">
    <property type="entry name" value="Citrt_syn/SCS-alpha_CS"/>
</dbReference>
<dbReference type="InterPro" id="IPR005810">
    <property type="entry name" value="CoA_lig_alpha"/>
</dbReference>
<dbReference type="GO" id="GO:0000166">
    <property type="term" value="F:nucleotide binding"/>
    <property type="evidence" value="ECO:0007669"/>
    <property type="project" value="UniProtKB-KW"/>
</dbReference>
<gene>
    <name evidence="12" type="ORF">SASPL_123504</name>
</gene>
<dbReference type="FunFam" id="3.40.50.261:FF:000005">
    <property type="entry name" value="Succinate--CoA ligase [ADP-forming] subunit alpha, mitochondrial"/>
    <property type="match status" value="1"/>
</dbReference>
<dbReference type="GO" id="GO:0004775">
    <property type="term" value="F:succinate-CoA ligase (ADP-forming) activity"/>
    <property type="evidence" value="ECO:0007669"/>
    <property type="project" value="UniProtKB-UniRule"/>
</dbReference>
<evidence type="ECO:0000313" key="12">
    <source>
        <dbReference type="EMBL" id="KAG6416080.1"/>
    </source>
</evidence>
<comment type="pathway">
    <text evidence="2 10">Carbohydrate metabolism; tricarboxylic acid cycle; succinate from succinyl-CoA (ligase route): step 1/1.</text>
</comment>
<dbReference type="PROSITE" id="PS00399">
    <property type="entry name" value="SUCCINYL_COA_LIG_2"/>
    <property type="match status" value="1"/>
</dbReference>
<dbReference type="Pfam" id="PF00549">
    <property type="entry name" value="Ligase_CoA"/>
    <property type="match status" value="1"/>
</dbReference>
<dbReference type="InterPro" id="IPR036291">
    <property type="entry name" value="NAD(P)-bd_dom_sf"/>
</dbReference>
<evidence type="ECO:0000256" key="4">
    <source>
        <dbReference type="ARBA" id="ARBA00022532"/>
    </source>
</evidence>
<keyword evidence="6 10" id="KW-0547">Nucleotide-binding</keyword>
<comment type="similarity">
    <text evidence="10">Belongs to the succinate/malate CoA ligase alpha subunit family.</text>
</comment>
<comment type="caution">
    <text evidence="12">The sequence shown here is derived from an EMBL/GenBank/DDBJ whole genome shotgun (WGS) entry which is preliminary data.</text>
</comment>
<evidence type="ECO:0000313" key="13">
    <source>
        <dbReference type="Proteomes" id="UP000298416"/>
    </source>
</evidence>
<dbReference type="PRINTS" id="PR01798">
    <property type="entry name" value="SCOASYNTHASE"/>
</dbReference>
<dbReference type="Pfam" id="PF02629">
    <property type="entry name" value="CoA_binding"/>
    <property type="match status" value="1"/>
</dbReference>
<reference evidence="12" key="2">
    <citation type="submission" date="2020-08" db="EMBL/GenBank/DDBJ databases">
        <title>Plant Genome Project.</title>
        <authorList>
            <person name="Zhang R.-G."/>
        </authorList>
    </citation>
    <scope>NUCLEOTIDE SEQUENCE</scope>
    <source>
        <strain evidence="12">Huo1</strain>
        <tissue evidence="12">Leaf</tissue>
    </source>
</reference>
<dbReference type="InterPro" id="IPR005811">
    <property type="entry name" value="SUCC_ACL_C"/>
</dbReference>
<organism evidence="12">
    <name type="scientific">Salvia splendens</name>
    <name type="common">Scarlet sage</name>
    <dbReference type="NCBI Taxonomy" id="180675"/>
    <lineage>
        <taxon>Eukaryota</taxon>
        <taxon>Viridiplantae</taxon>
        <taxon>Streptophyta</taxon>
        <taxon>Embryophyta</taxon>
        <taxon>Tracheophyta</taxon>
        <taxon>Spermatophyta</taxon>
        <taxon>Magnoliopsida</taxon>
        <taxon>eudicotyledons</taxon>
        <taxon>Gunneridae</taxon>
        <taxon>Pentapetalae</taxon>
        <taxon>asterids</taxon>
        <taxon>lamiids</taxon>
        <taxon>Lamiales</taxon>
        <taxon>Lamiaceae</taxon>
        <taxon>Nepetoideae</taxon>
        <taxon>Mentheae</taxon>
        <taxon>Salviinae</taxon>
        <taxon>Salvia</taxon>
        <taxon>Salvia subgen. Calosphace</taxon>
        <taxon>core Calosphace</taxon>
    </lineage>
</organism>
<dbReference type="HAMAP" id="MF_01988">
    <property type="entry name" value="Succ_CoA_alpha"/>
    <property type="match status" value="1"/>
</dbReference>
<dbReference type="SUPFAM" id="SSF51735">
    <property type="entry name" value="NAD(P)-binding Rossmann-fold domains"/>
    <property type="match status" value="1"/>
</dbReference>
<evidence type="ECO:0000259" key="11">
    <source>
        <dbReference type="SMART" id="SM00881"/>
    </source>
</evidence>
<evidence type="ECO:0000256" key="5">
    <source>
        <dbReference type="ARBA" id="ARBA00022598"/>
    </source>
</evidence>
<sequence>MARQATRLIASLKSRLLRPNQLNQLRNFGSPPPPPAVFVDKNTRIICQGITGKNGTFHTEQAIEYGTKMVGGVTPKKGGTEHLGLPVFNTVAEAKAETKANASVIYVPPPFAAKAIMEAMEAELDLVVCITEGIPQHDMTGGRCLFVANAKDTYISRPLPIVQLDAGTAVRVKAALNQQSRTRLIGPNCPGIIKPGECKVGIMPGYIHKPGRIGIVSRSGTLTYEAVFQTTAVGLGQSTCVGIGGDPFNGTNFVDCMEKFLVDPQTEGIVLIGEIGGTAEEDAAALIKASGTQKPIVAFIAGLTAPPGRRMGHAGAIVSGGKGTAQDKIKVLQEAGVTVVESPAKIGTAMLEVFKQRGLV</sequence>
<evidence type="ECO:0000256" key="8">
    <source>
        <dbReference type="ARBA" id="ARBA00050456"/>
    </source>
</evidence>
<dbReference type="AlphaFoldDB" id="A0A8X8XLJ8"/>
<feature type="active site" description="Tele-phosphohistidine intermediate" evidence="10">
    <location>
        <position position="313"/>
    </location>
</feature>
<keyword evidence="13" id="KW-1185">Reference proteome</keyword>